<dbReference type="InterPro" id="IPR001584">
    <property type="entry name" value="Integrase_cat-core"/>
</dbReference>
<feature type="compositionally biased region" description="Polar residues" evidence="3">
    <location>
        <begin position="558"/>
        <end position="575"/>
    </location>
</feature>
<reference evidence="5" key="1">
    <citation type="journal article" date="2019" name="Sci. Rep.">
        <title>Draft genome of Tanacetum cinerariifolium, the natural source of mosquito coil.</title>
        <authorList>
            <person name="Yamashiro T."/>
            <person name="Shiraishi A."/>
            <person name="Satake H."/>
            <person name="Nakayama K."/>
        </authorList>
    </citation>
    <scope>NUCLEOTIDE SEQUENCE</scope>
</reference>
<feature type="compositionally biased region" description="Polar residues" evidence="3">
    <location>
        <begin position="630"/>
        <end position="648"/>
    </location>
</feature>
<dbReference type="PROSITE" id="PS50994">
    <property type="entry name" value="INTEGRASE"/>
    <property type="match status" value="1"/>
</dbReference>
<gene>
    <name evidence="5" type="ORF">Tci_019348</name>
</gene>
<dbReference type="GO" id="GO:0015074">
    <property type="term" value="P:DNA integration"/>
    <property type="evidence" value="ECO:0007669"/>
    <property type="project" value="InterPro"/>
</dbReference>
<comment type="caution">
    <text evidence="5">The sequence shown here is derived from an EMBL/GenBank/DDBJ whole genome shotgun (WGS) entry which is preliminary data.</text>
</comment>
<name>A0A6L2KF51_TANCI</name>
<evidence type="ECO:0000256" key="3">
    <source>
        <dbReference type="SAM" id="MobiDB-lite"/>
    </source>
</evidence>
<dbReference type="InterPro" id="IPR039537">
    <property type="entry name" value="Retrotran_Ty1/copia-like"/>
</dbReference>
<evidence type="ECO:0000256" key="1">
    <source>
        <dbReference type="ARBA" id="ARBA00022723"/>
    </source>
</evidence>
<dbReference type="EMBL" id="BKCJ010002262">
    <property type="protein sequence ID" value="GEU47370.1"/>
    <property type="molecule type" value="Genomic_DNA"/>
</dbReference>
<dbReference type="GO" id="GO:0016787">
    <property type="term" value="F:hydrolase activity"/>
    <property type="evidence" value="ECO:0007669"/>
    <property type="project" value="UniProtKB-KW"/>
</dbReference>
<feature type="region of interest" description="Disordered" evidence="3">
    <location>
        <begin position="558"/>
        <end position="597"/>
    </location>
</feature>
<evidence type="ECO:0000256" key="2">
    <source>
        <dbReference type="ARBA" id="ARBA00022801"/>
    </source>
</evidence>
<dbReference type="GO" id="GO:0003676">
    <property type="term" value="F:nucleic acid binding"/>
    <property type="evidence" value="ECO:0007669"/>
    <property type="project" value="InterPro"/>
</dbReference>
<dbReference type="PANTHER" id="PTHR42648">
    <property type="entry name" value="TRANSPOSASE, PUTATIVE-RELATED"/>
    <property type="match status" value="1"/>
</dbReference>
<evidence type="ECO:0000313" key="5">
    <source>
        <dbReference type="EMBL" id="GEU47370.1"/>
    </source>
</evidence>
<feature type="region of interest" description="Disordered" evidence="3">
    <location>
        <begin position="184"/>
        <end position="239"/>
    </location>
</feature>
<keyword evidence="2" id="KW-0378">Hydrolase</keyword>
<feature type="region of interest" description="Disordered" evidence="3">
    <location>
        <begin position="782"/>
        <end position="814"/>
    </location>
</feature>
<feature type="region of interest" description="Disordered" evidence="3">
    <location>
        <begin position="618"/>
        <end position="666"/>
    </location>
</feature>
<dbReference type="InterPro" id="IPR057670">
    <property type="entry name" value="SH3_retrovirus"/>
</dbReference>
<dbReference type="SUPFAM" id="SSF53098">
    <property type="entry name" value="Ribonuclease H-like"/>
    <property type="match status" value="1"/>
</dbReference>
<feature type="compositionally biased region" description="Low complexity" evidence="3">
    <location>
        <begin position="791"/>
        <end position="803"/>
    </location>
</feature>
<dbReference type="InterPro" id="IPR036397">
    <property type="entry name" value="RNaseH_sf"/>
</dbReference>
<evidence type="ECO:0000259" key="4">
    <source>
        <dbReference type="PROSITE" id="PS50994"/>
    </source>
</evidence>
<proteinExistence type="predicted"/>
<feature type="domain" description="Integrase catalytic" evidence="4">
    <location>
        <begin position="1"/>
        <end position="77"/>
    </location>
</feature>
<dbReference type="Gene3D" id="3.30.420.10">
    <property type="entry name" value="Ribonuclease H-like superfamily/Ribonuclease H"/>
    <property type="match status" value="1"/>
</dbReference>
<feature type="compositionally biased region" description="Basic and acidic residues" evidence="3">
    <location>
        <begin position="184"/>
        <end position="217"/>
    </location>
</feature>
<dbReference type="InterPro" id="IPR013103">
    <property type="entry name" value="RVT_2"/>
</dbReference>
<organism evidence="5">
    <name type="scientific">Tanacetum cinerariifolium</name>
    <name type="common">Dalmatian daisy</name>
    <name type="synonym">Chrysanthemum cinerariifolium</name>
    <dbReference type="NCBI Taxonomy" id="118510"/>
    <lineage>
        <taxon>Eukaryota</taxon>
        <taxon>Viridiplantae</taxon>
        <taxon>Streptophyta</taxon>
        <taxon>Embryophyta</taxon>
        <taxon>Tracheophyta</taxon>
        <taxon>Spermatophyta</taxon>
        <taxon>Magnoliopsida</taxon>
        <taxon>eudicotyledons</taxon>
        <taxon>Gunneridae</taxon>
        <taxon>Pentapetalae</taxon>
        <taxon>asterids</taxon>
        <taxon>campanulids</taxon>
        <taxon>Asterales</taxon>
        <taxon>Asteraceae</taxon>
        <taxon>Asteroideae</taxon>
        <taxon>Anthemideae</taxon>
        <taxon>Anthemidinae</taxon>
        <taxon>Tanacetum</taxon>
    </lineage>
</organism>
<feature type="compositionally biased region" description="Polar residues" evidence="3">
    <location>
        <begin position="218"/>
        <end position="227"/>
    </location>
</feature>
<protein>
    <submittedName>
        <fullName evidence="5">Retrovirus-related Pol polyprotein from transposon TNT 1-94</fullName>
    </submittedName>
</protein>
<sequence>MKGILRQLSVARNPQQNRVAERRNRTLIEAAKTMLADSKLPTTFWAEAVNTAFYVQNRVLVVKPHNKTPYELFHGRTPTLSFMRPFGCLVTIQNTIDYLGKFDGKDDEGFFVGYSLNSKAFRVFNSRTRMVDKNLHIRFSESTPNVVGSGPDWLFDIDALTRIMNYEPIVAGTHSNGFVDLKSSHDDRSKPLCDDGKKVDEDPRKENECNDQEKKDNVNSLTVNVTDTNEDNKLPFDPNMPALENVSTFNFSSEDEDDDTVFRNKTDERGIMIRNKARFVAQGYTQEEDIDYDEVFSPLAKIEAIKMFLAYASFKDFVVYQMDVKSVFLYGKIEEEVYVCQPPGFEDPYFLDRVYKVEKALYELHQAPRPWHKHNILLVKVYMDDIIFGSTKKELCNAFERLMHEKFQNSSMGELTFFLGLQVYRSQDCKYTKETQKPLLKDEGGEKVDVHMCRKSKEKYGKKIIITKASIRRDLQLANEEGVDCLPNSTIFEQLAFMGPKTTAWNEFSSTVASAIICLATNQKFNFSKWIFDSMIRNLDNVSGKFLMYPRSAMLTNPHHTPTILQSSPSQPQKTNKPRKSTRNVTQVPQPSDPMEHVADETCYKELGDSLVRAATTASSFGAEHDSGNIAKTQSKATPNESSSQRSNLGGGPRCQETMRDTTTQTRVKKLEKRNRSRTHNLKRLYKVGLTARVESLDDEESLGEDASKQGRIKAIDSDEYITMVNDQDDVDKDMFDVNVLGREEVFAAAWQSESVFNITTEELTLAQALKALKTSKPKVKGLVTQEPGESTTTTTTISSQQSNDKGKGIMIEEPVKSKKKDQIRFDKEAAKSLQAEFDEEERLARVKAVKTRSQYCFD</sequence>
<dbReference type="AlphaFoldDB" id="A0A6L2KF51"/>
<accession>A0A6L2KF51</accession>
<dbReference type="Pfam" id="PF07727">
    <property type="entry name" value="RVT_2"/>
    <property type="match status" value="1"/>
</dbReference>
<dbReference type="PANTHER" id="PTHR42648:SF32">
    <property type="entry name" value="RIBONUCLEASE H-LIKE DOMAIN, GAG-PRE-INTEGRASE DOMAIN PROTEIN-RELATED"/>
    <property type="match status" value="1"/>
</dbReference>
<dbReference type="Pfam" id="PF25597">
    <property type="entry name" value="SH3_retrovirus"/>
    <property type="match status" value="1"/>
</dbReference>
<dbReference type="InterPro" id="IPR012337">
    <property type="entry name" value="RNaseH-like_sf"/>
</dbReference>
<dbReference type="GO" id="GO:0046872">
    <property type="term" value="F:metal ion binding"/>
    <property type="evidence" value="ECO:0007669"/>
    <property type="project" value="UniProtKB-KW"/>
</dbReference>
<keyword evidence="1" id="KW-0479">Metal-binding</keyword>